<name>A0A9K3LCF7_9STRA</name>
<dbReference type="Proteomes" id="UP000693970">
    <property type="component" value="Unassembled WGS sequence"/>
</dbReference>
<proteinExistence type="predicted"/>
<evidence type="ECO:0000313" key="1">
    <source>
        <dbReference type="EMBL" id="KAG7359870.1"/>
    </source>
</evidence>
<protein>
    <submittedName>
        <fullName evidence="1">Uncharacterized protein</fullName>
    </submittedName>
</protein>
<gene>
    <name evidence="1" type="ORF">IV203_034968</name>
</gene>
<sequence>MEQCHNKNTIGKAGFLEDINEKSNPITKVVTRTTPTKASLGQNSKCLSSTVFISKRTMTMILRAIEDPPHVIAKGTLHTWPLTAYPFITTRPGIKKENENLIRQLHSKCVSVCMEADKILSCQKALNGRTKNYLPYKKAQDLIVTDPCTPADHVLTNNRVETIISAMWEGPDTQILHLDSQMILSYLLPMNPMATSPPMTLLQSATTPT</sequence>
<accession>A0A9K3LCF7</accession>
<evidence type="ECO:0000313" key="2">
    <source>
        <dbReference type="Proteomes" id="UP000693970"/>
    </source>
</evidence>
<dbReference type="AlphaFoldDB" id="A0A9K3LCF7"/>
<reference evidence="1" key="2">
    <citation type="submission" date="2021-04" db="EMBL/GenBank/DDBJ databases">
        <authorList>
            <person name="Podell S."/>
        </authorList>
    </citation>
    <scope>NUCLEOTIDE SEQUENCE</scope>
    <source>
        <strain evidence="1">Hildebrandi</strain>
    </source>
</reference>
<reference evidence="1" key="1">
    <citation type="journal article" date="2021" name="Sci. Rep.">
        <title>Diploid genomic architecture of Nitzschia inconspicua, an elite biomass production diatom.</title>
        <authorList>
            <person name="Oliver A."/>
            <person name="Podell S."/>
            <person name="Pinowska A."/>
            <person name="Traller J.C."/>
            <person name="Smith S.R."/>
            <person name="McClure R."/>
            <person name="Beliaev A."/>
            <person name="Bohutskyi P."/>
            <person name="Hill E.A."/>
            <person name="Rabines A."/>
            <person name="Zheng H."/>
            <person name="Allen L.Z."/>
            <person name="Kuo A."/>
            <person name="Grigoriev I.V."/>
            <person name="Allen A.E."/>
            <person name="Hazlebeck D."/>
            <person name="Allen E.E."/>
        </authorList>
    </citation>
    <scope>NUCLEOTIDE SEQUENCE</scope>
    <source>
        <strain evidence="1">Hildebrandi</strain>
    </source>
</reference>
<keyword evidence="2" id="KW-1185">Reference proteome</keyword>
<comment type="caution">
    <text evidence="1">The sequence shown here is derived from an EMBL/GenBank/DDBJ whole genome shotgun (WGS) entry which is preliminary data.</text>
</comment>
<organism evidence="1 2">
    <name type="scientific">Nitzschia inconspicua</name>
    <dbReference type="NCBI Taxonomy" id="303405"/>
    <lineage>
        <taxon>Eukaryota</taxon>
        <taxon>Sar</taxon>
        <taxon>Stramenopiles</taxon>
        <taxon>Ochrophyta</taxon>
        <taxon>Bacillariophyta</taxon>
        <taxon>Bacillariophyceae</taxon>
        <taxon>Bacillariophycidae</taxon>
        <taxon>Bacillariales</taxon>
        <taxon>Bacillariaceae</taxon>
        <taxon>Nitzschia</taxon>
    </lineage>
</organism>
<dbReference type="EMBL" id="JAGRRH010000013">
    <property type="protein sequence ID" value="KAG7359870.1"/>
    <property type="molecule type" value="Genomic_DNA"/>
</dbReference>